<reference evidence="12 13" key="1">
    <citation type="journal article" date="2015" name="Genome Announc.">
        <title>Thirty-Two Complete Genome Assemblies of Nine Yersinia Species, Including Y. pestis, Y. pseudotuberculosis, and Y. enterocolitica.</title>
        <authorList>
            <person name="Johnson S.L."/>
            <person name="Daligault H.E."/>
            <person name="Davenport K.W."/>
            <person name="Jaissle J."/>
            <person name="Frey K.G."/>
            <person name="Ladner J.T."/>
            <person name="Broomall S.M."/>
            <person name="Bishop-Lilly K.A."/>
            <person name="Bruce D.C."/>
            <person name="Coyne S.R."/>
            <person name="Gibbons H.S."/>
            <person name="Lo C.C."/>
            <person name="Munk A.C."/>
            <person name="Rosenzweig C.N."/>
            <person name="Koroleva G.I."/>
            <person name="Palacios G.F."/>
            <person name="Redden C.L."/>
            <person name="Xu Y."/>
            <person name="Minogue T.D."/>
            <person name="Chain P.S."/>
        </authorList>
    </citation>
    <scope>NUCLEOTIDE SEQUENCE [LARGE SCALE GENOMIC DNA]</scope>
    <source>
        <strain evidence="12 13">Y231</strain>
    </source>
</reference>
<feature type="transmembrane region" description="Helical" evidence="11">
    <location>
        <begin position="95"/>
        <end position="119"/>
    </location>
</feature>
<dbReference type="EMBL" id="CP009997">
    <property type="protein sequence ID" value="AJJ36121.1"/>
    <property type="molecule type" value="Genomic_DNA"/>
</dbReference>
<feature type="transmembrane region" description="Helical" evidence="11">
    <location>
        <begin position="516"/>
        <end position="537"/>
    </location>
</feature>
<evidence type="ECO:0000256" key="2">
    <source>
        <dbReference type="ARBA" id="ARBA00005342"/>
    </source>
</evidence>
<keyword evidence="3 11" id="KW-0813">Transport</keyword>
<keyword evidence="4" id="KW-1003">Cell membrane</keyword>
<dbReference type="Pfam" id="PF01384">
    <property type="entry name" value="PHO4"/>
    <property type="match status" value="1"/>
</dbReference>
<evidence type="ECO:0000256" key="10">
    <source>
        <dbReference type="ARBA" id="ARBA00047348"/>
    </source>
</evidence>
<keyword evidence="8 11" id="KW-1133">Transmembrane helix</keyword>
<sequence length="541" mass="58391">MHMLLKKTNSYAVMSKKGHIFLFPTPIVTDNAPRSCPQTGVTLMLHLFAGLDFHTGLMLVLALLFVLFYEAINGFHDTANAVATVIYTRAMRSQVAVVMAGVFNFLGVMLGGLSVAYAIVHLLPTDLLLNVSSAHGLAMVFSMLLAAIIWNLGTWYFGIPASSSHTLIGAIIGIGLTNALMTSTSVVDALNVPKMIQIFLSLILSPIVGLVIAGLMVFLLRRYWNGTKKQQRIHLTPAEREKKDGKRKPPFWTRTALIISAIGVSFSHGANDGQKGIGLIMLVLIGVAPAGFIVNMNATGYDIARTRDAVTNLQQYYQQHVEVLPHAVALKPLVPEPDTLPGTPAQFHCDNSRAMIAIDRAQTLLANLQSYSDLTVDQRGQMRRLLMCVAETAGTVAKLPETSAEDRRFLNNLRTDLLETVEYAPTWIIVAVALALSLGTMVGWRRVAVTIGEKIGKKGMTYAQGVSAQMTAAVSIGIASYTGMPVSTTQVLSSAVAGTMLVDGGGVQSKTVKNIMLAWVLTLPISILLSGGLYWIALKFI</sequence>
<evidence type="ECO:0000256" key="5">
    <source>
        <dbReference type="ARBA" id="ARBA00022592"/>
    </source>
</evidence>
<feature type="transmembrane region" description="Helical" evidence="11">
    <location>
        <begin position="139"/>
        <end position="159"/>
    </location>
</feature>
<proteinExistence type="inferred from homology"/>
<evidence type="ECO:0000256" key="1">
    <source>
        <dbReference type="ARBA" id="ARBA00004651"/>
    </source>
</evidence>
<dbReference type="PANTHER" id="PTHR11101">
    <property type="entry name" value="PHOSPHATE TRANSPORTER"/>
    <property type="match status" value="1"/>
</dbReference>
<feature type="transmembrane region" description="Helical" evidence="11">
    <location>
        <begin position="198"/>
        <end position="220"/>
    </location>
</feature>
<evidence type="ECO:0000256" key="11">
    <source>
        <dbReference type="RuleBase" id="RU363058"/>
    </source>
</evidence>
<evidence type="ECO:0000256" key="9">
    <source>
        <dbReference type="ARBA" id="ARBA00023136"/>
    </source>
</evidence>
<dbReference type="Proteomes" id="UP000031883">
    <property type="component" value="Chromosome"/>
</dbReference>
<evidence type="ECO:0000313" key="12">
    <source>
        <dbReference type="EMBL" id="AJJ36121.1"/>
    </source>
</evidence>
<feature type="transmembrane region" description="Helical" evidence="11">
    <location>
        <begin position="465"/>
        <end position="484"/>
    </location>
</feature>
<dbReference type="InterPro" id="IPR047818">
    <property type="entry name" value="Phos_trans_PitA_PitB"/>
</dbReference>
<feature type="transmembrane region" description="Helical" evidence="11">
    <location>
        <begin position="166"/>
        <end position="186"/>
    </location>
</feature>
<keyword evidence="9 11" id="KW-0472">Membrane</keyword>
<feature type="transmembrane region" description="Helical" evidence="11">
    <location>
        <begin position="276"/>
        <end position="298"/>
    </location>
</feature>
<gene>
    <name evidence="12" type="ORF">CH54_2383</name>
</gene>
<accession>A0ABN4FG00</accession>
<keyword evidence="6 11" id="KW-0812">Transmembrane</keyword>
<keyword evidence="13" id="KW-1185">Reference proteome</keyword>
<dbReference type="NCBIfam" id="NF033774">
    <property type="entry name" value="phos_trans_PitA"/>
    <property type="match status" value="1"/>
</dbReference>
<organism evidence="12 13">
    <name type="scientific">Yersinia rochesterensis</name>
    <dbReference type="NCBI Taxonomy" id="1604335"/>
    <lineage>
        <taxon>Bacteria</taxon>
        <taxon>Pseudomonadati</taxon>
        <taxon>Pseudomonadota</taxon>
        <taxon>Gammaproteobacteria</taxon>
        <taxon>Enterobacterales</taxon>
        <taxon>Yersiniaceae</taxon>
        <taxon>Yersinia</taxon>
    </lineage>
</organism>
<comment type="catalytic activity">
    <reaction evidence="10">
        <text>phosphate(in) + H(+)(in) = phosphate(out) + H(+)(out)</text>
        <dbReference type="Rhea" id="RHEA:29939"/>
        <dbReference type="ChEBI" id="CHEBI:15378"/>
        <dbReference type="ChEBI" id="CHEBI:43474"/>
    </reaction>
</comment>
<feature type="transmembrane region" description="Helical" evidence="11">
    <location>
        <begin position="53"/>
        <end position="75"/>
    </location>
</feature>
<evidence type="ECO:0000256" key="8">
    <source>
        <dbReference type="ARBA" id="ARBA00022989"/>
    </source>
</evidence>
<feature type="transmembrane region" description="Helical" evidence="11">
    <location>
        <begin position="251"/>
        <end position="270"/>
    </location>
</feature>
<evidence type="ECO:0000256" key="4">
    <source>
        <dbReference type="ARBA" id="ARBA00022475"/>
    </source>
</evidence>
<comment type="subcellular location">
    <subcellularLocation>
        <location evidence="1">Cell membrane</location>
        <topology evidence="1">Multi-pass membrane protein</topology>
    </subcellularLocation>
    <subcellularLocation>
        <location evidence="11">Membrane</location>
        <topology evidence="11">Multi-pass membrane protein</topology>
    </subcellularLocation>
</comment>
<protein>
    <recommendedName>
        <fullName evidence="11">Phosphate transporter</fullName>
    </recommendedName>
</protein>
<dbReference type="PANTHER" id="PTHR11101:SF65">
    <property type="entry name" value="LOW-AFFINITY INORGANIC PHOSPHATE TRANSPORTER PITA-RELATED"/>
    <property type="match status" value="1"/>
</dbReference>
<evidence type="ECO:0000256" key="6">
    <source>
        <dbReference type="ARBA" id="ARBA00022692"/>
    </source>
</evidence>
<comment type="similarity">
    <text evidence="2">Belongs to the inorganic phosphate transporter (PiT) (TC 2.A.20) family. Pit subfamily.</text>
</comment>
<keyword evidence="5 11" id="KW-0592">Phosphate transport</keyword>
<evidence type="ECO:0000256" key="3">
    <source>
        <dbReference type="ARBA" id="ARBA00022448"/>
    </source>
</evidence>
<name>A0ABN4FG00_9GAMM</name>
<dbReference type="InterPro" id="IPR001204">
    <property type="entry name" value="Phos_transporter"/>
</dbReference>
<evidence type="ECO:0000256" key="7">
    <source>
        <dbReference type="ARBA" id="ARBA00022847"/>
    </source>
</evidence>
<evidence type="ECO:0000313" key="13">
    <source>
        <dbReference type="Proteomes" id="UP000031883"/>
    </source>
</evidence>
<feature type="transmembrane region" description="Helical" evidence="11">
    <location>
        <begin position="424"/>
        <end position="444"/>
    </location>
</feature>
<keyword evidence="7" id="KW-0769">Symport</keyword>